<evidence type="ECO:0000313" key="2">
    <source>
        <dbReference type="Proteomes" id="UP001604277"/>
    </source>
</evidence>
<protein>
    <submittedName>
        <fullName evidence="1">Uncharacterized protein</fullName>
    </submittedName>
</protein>
<keyword evidence="2" id="KW-1185">Reference proteome</keyword>
<sequence length="126" mass="14227">MGGDGGKLVVKLFLSLQPEREVSSFKGCHRRFTGTSRKGDYIEDTRDTLGLQKLSVESVIVAAQVEELRQDLRGEGADVDRRCRGIIRDGWHAVAIDAAHLAFLVVELFQLIKVNERLDLWQKQHI</sequence>
<dbReference type="EMBL" id="JBFOLJ010000082">
    <property type="protein sequence ID" value="KAL2456073.1"/>
    <property type="molecule type" value="Genomic_DNA"/>
</dbReference>
<proteinExistence type="predicted"/>
<dbReference type="AlphaFoldDB" id="A0ABD1NWS5"/>
<reference evidence="2" key="1">
    <citation type="submission" date="2024-07" db="EMBL/GenBank/DDBJ databases">
        <title>Two chromosome-level genome assemblies of Korean endemic species Abeliophyllum distichum and Forsythia ovata (Oleaceae).</title>
        <authorList>
            <person name="Jang H."/>
        </authorList>
    </citation>
    <scope>NUCLEOTIDE SEQUENCE [LARGE SCALE GENOMIC DNA]</scope>
</reference>
<accession>A0ABD1NWS5</accession>
<evidence type="ECO:0000313" key="1">
    <source>
        <dbReference type="EMBL" id="KAL2456073.1"/>
    </source>
</evidence>
<comment type="caution">
    <text evidence="1">The sequence shown here is derived from an EMBL/GenBank/DDBJ whole genome shotgun (WGS) entry which is preliminary data.</text>
</comment>
<name>A0ABD1NWS5_9LAMI</name>
<gene>
    <name evidence="1" type="ORF">Fot_57098</name>
</gene>
<dbReference type="Proteomes" id="UP001604277">
    <property type="component" value="Unassembled WGS sequence"/>
</dbReference>
<organism evidence="1 2">
    <name type="scientific">Forsythia ovata</name>
    <dbReference type="NCBI Taxonomy" id="205694"/>
    <lineage>
        <taxon>Eukaryota</taxon>
        <taxon>Viridiplantae</taxon>
        <taxon>Streptophyta</taxon>
        <taxon>Embryophyta</taxon>
        <taxon>Tracheophyta</taxon>
        <taxon>Spermatophyta</taxon>
        <taxon>Magnoliopsida</taxon>
        <taxon>eudicotyledons</taxon>
        <taxon>Gunneridae</taxon>
        <taxon>Pentapetalae</taxon>
        <taxon>asterids</taxon>
        <taxon>lamiids</taxon>
        <taxon>Lamiales</taxon>
        <taxon>Oleaceae</taxon>
        <taxon>Forsythieae</taxon>
        <taxon>Forsythia</taxon>
    </lineage>
</organism>